<feature type="domain" description="HTH myb-type" evidence="6">
    <location>
        <begin position="242"/>
        <end position="289"/>
    </location>
</feature>
<dbReference type="EMBL" id="BQMJ01000031">
    <property type="protein sequence ID" value="GJQ12227.1"/>
    <property type="molecule type" value="Genomic_DNA"/>
</dbReference>
<feature type="region of interest" description="Disordered" evidence="4">
    <location>
        <begin position="223"/>
        <end position="244"/>
    </location>
</feature>
<evidence type="ECO:0000256" key="3">
    <source>
        <dbReference type="ARBA" id="ARBA00023242"/>
    </source>
</evidence>
<dbReference type="InterPro" id="IPR017930">
    <property type="entry name" value="Myb_dom"/>
</dbReference>
<comment type="caution">
    <text evidence="7">The sequence shown here is derived from an EMBL/GenBank/DDBJ whole genome shotgun (WGS) entry which is preliminary data.</text>
</comment>
<accession>A0A9C7PYI4</accession>
<feature type="compositionally biased region" description="Basic and acidic residues" evidence="4">
    <location>
        <begin position="223"/>
        <end position="234"/>
    </location>
</feature>
<dbReference type="SUPFAM" id="SSF46689">
    <property type="entry name" value="Homeodomain-like"/>
    <property type="match status" value="1"/>
</dbReference>
<sequence length="397" mass="44086">MSKLEAASDSGSLKASSCSFQEAAVLSGPNGDPYNGGCFSTNMEVTPRTNVNETFLNSTGQQYFSATLPTSAFQGTQGERDSQGREQFLQQNYGSISERLGAVSRFMGTSGYFSSLFSPPVEASKEPTRFSQFTPPSTWSGLKPNFGSAAEVPTNVPSALGVSQWSALPGRVSEENPATFSFDSSDPSGRDKLIYDLERVNHWLRSELELARKEIDRLRAQLAEHEKGKNKQESSKTQSRYWTPSEHQRFLEALRKFGHKDVKSISNYVGTRNPTQVRTHAQKYFLRLFKESRNRQEQGMGRSFSASRRSMSEPDLNRAELQNSSTTQMYSQDNESPQEQKENDDSYSSNVGSSCQAAEPKNGIRLLSLVATNETNSRGGKEGIRAEERMSSQENTS</sequence>
<keyword evidence="3" id="KW-0539">Nucleus</keyword>
<keyword evidence="1" id="KW-0805">Transcription regulation</keyword>
<reference evidence="7" key="1">
    <citation type="journal article" date="2022" name="Proc. Natl. Acad. Sci. U.S.A.">
        <title>Life cycle and functional genomics of the unicellular red alga Galdieria for elucidating algal and plant evolution and industrial use.</title>
        <authorList>
            <person name="Hirooka S."/>
            <person name="Itabashi T."/>
            <person name="Ichinose T.M."/>
            <person name="Onuma R."/>
            <person name="Fujiwara T."/>
            <person name="Yamashita S."/>
            <person name="Jong L.W."/>
            <person name="Tomita R."/>
            <person name="Iwane A.H."/>
            <person name="Miyagishima S.Y."/>
        </authorList>
    </citation>
    <scope>NUCLEOTIDE SEQUENCE</scope>
    <source>
        <strain evidence="7">NBRC 102759</strain>
    </source>
</reference>
<keyword evidence="8" id="KW-1185">Reference proteome</keyword>
<dbReference type="SMART" id="SM00717">
    <property type="entry name" value="SANT"/>
    <property type="match status" value="1"/>
</dbReference>
<reference evidence="7" key="2">
    <citation type="submission" date="2022-01" db="EMBL/GenBank/DDBJ databases">
        <authorList>
            <person name="Hirooka S."/>
            <person name="Miyagishima S.Y."/>
        </authorList>
    </citation>
    <scope>NUCLEOTIDE SEQUENCE</scope>
    <source>
        <strain evidence="7">NBRC 102759</strain>
    </source>
</reference>
<evidence type="ECO:0000256" key="1">
    <source>
        <dbReference type="ARBA" id="ARBA00023015"/>
    </source>
</evidence>
<evidence type="ECO:0000256" key="2">
    <source>
        <dbReference type="ARBA" id="ARBA00023163"/>
    </source>
</evidence>
<dbReference type="InterPro" id="IPR009057">
    <property type="entry name" value="Homeodomain-like_sf"/>
</dbReference>
<dbReference type="Proteomes" id="UP001061958">
    <property type="component" value="Unassembled WGS sequence"/>
</dbReference>
<evidence type="ECO:0000259" key="6">
    <source>
        <dbReference type="PROSITE" id="PS51294"/>
    </source>
</evidence>
<gene>
    <name evidence="7" type="ORF">GpartN1_g4018.t1</name>
</gene>
<dbReference type="InterPro" id="IPR017884">
    <property type="entry name" value="SANT_dom"/>
</dbReference>
<dbReference type="PROSITE" id="PS51293">
    <property type="entry name" value="SANT"/>
    <property type="match status" value="1"/>
</dbReference>
<dbReference type="GO" id="GO:0003677">
    <property type="term" value="F:DNA binding"/>
    <property type="evidence" value="ECO:0007669"/>
    <property type="project" value="InterPro"/>
</dbReference>
<organism evidence="7 8">
    <name type="scientific">Galdieria partita</name>
    <dbReference type="NCBI Taxonomy" id="83374"/>
    <lineage>
        <taxon>Eukaryota</taxon>
        <taxon>Rhodophyta</taxon>
        <taxon>Bangiophyceae</taxon>
        <taxon>Galdieriales</taxon>
        <taxon>Galdieriaceae</taxon>
        <taxon>Galdieria</taxon>
    </lineage>
</organism>
<evidence type="ECO:0000313" key="8">
    <source>
        <dbReference type="Proteomes" id="UP001061958"/>
    </source>
</evidence>
<dbReference type="PANTHER" id="PTHR44042">
    <property type="entry name" value="DUPLICATED HOMEODOMAIN-LIKE SUPERFAMILY PROTEIN-RELATED"/>
    <property type="match status" value="1"/>
</dbReference>
<dbReference type="CDD" id="cd00167">
    <property type="entry name" value="SANT"/>
    <property type="match status" value="1"/>
</dbReference>
<evidence type="ECO:0000313" key="7">
    <source>
        <dbReference type="EMBL" id="GJQ12227.1"/>
    </source>
</evidence>
<name>A0A9C7PYI4_9RHOD</name>
<feature type="domain" description="SANT" evidence="5">
    <location>
        <begin position="242"/>
        <end position="293"/>
    </location>
</feature>
<keyword evidence="2" id="KW-0804">Transcription</keyword>
<evidence type="ECO:0000259" key="5">
    <source>
        <dbReference type="PROSITE" id="PS51293"/>
    </source>
</evidence>
<feature type="compositionally biased region" description="Basic and acidic residues" evidence="4">
    <location>
        <begin position="379"/>
        <end position="391"/>
    </location>
</feature>
<dbReference type="PANTHER" id="PTHR44042:SF67">
    <property type="entry name" value="MYB-LIKE PROTEIN I"/>
    <property type="match status" value="1"/>
</dbReference>
<feature type="compositionally biased region" description="Polar residues" evidence="4">
    <location>
        <begin position="346"/>
        <end position="356"/>
    </location>
</feature>
<feature type="compositionally biased region" description="Polar residues" evidence="4">
    <location>
        <begin position="320"/>
        <end position="337"/>
    </location>
</feature>
<dbReference type="InterPro" id="IPR006447">
    <property type="entry name" value="Myb_dom_plants"/>
</dbReference>
<dbReference type="PROSITE" id="PS51294">
    <property type="entry name" value="HTH_MYB"/>
    <property type="match status" value="1"/>
</dbReference>
<dbReference type="OrthoDB" id="118550at2759"/>
<proteinExistence type="predicted"/>
<dbReference type="NCBIfam" id="TIGR01557">
    <property type="entry name" value="myb_SHAQKYF"/>
    <property type="match status" value="1"/>
</dbReference>
<dbReference type="InterPro" id="IPR001005">
    <property type="entry name" value="SANT/Myb"/>
</dbReference>
<protein>
    <submittedName>
        <fullName evidence="7">Uncharacterized protein</fullName>
    </submittedName>
</protein>
<dbReference type="AlphaFoldDB" id="A0A9C7PYI4"/>
<feature type="region of interest" description="Disordered" evidence="4">
    <location>
        <begin position="296"/>
        <end position="397"/>
    </location>
</feature>
<dbReference type="Gene3D" id="1.10.10.60">
    <property type="entry name" value="Homeodomain-like"/>
    <property type="match status" value="1"/>
</dbReference>
<dbReference type="Pfam" id="PF00249">
    <property type="entry name" value="Myb_DNA-binding"/>
    <property type="match status" value="1"/>
</dbReference>
<evidence type="ECO:0000256" key="4">
    <source>
        <dbReference type="SAM" id="MobiDB-lite"/>
    </source>
</evidence>